<dbReference type="InterPro" id="IPR019810">
    <property type="entry name" value="Citrate_synthase_AS"/>
</dbReference>
<dbReference type="InterPro" id="IPR016143">
    <property type="entry name" value="Citrate_synth-like_sm_a-sub"/>
</dbReference>
<keyword evidence="12" id="KW-1185">Reference proteome</keyword>
<feature type="active site" evidence="8">
    <location>
        <position position="376"/>
    </location>
</feature>
<evidence type="ECO:0000256" key="2">
    <source>
        <dbReference type="ARBA" id="ARBA00010566"/>
    </source>
</evidence>
<comment type="catalytic activity">
    <reaction evidence="5 9">
        <text>oxaloacetate + acetyl-CoA + H2O = citrate + CoA + H(+)</text>
        <dbReference type="Rhea" id="RHEA:16845"/>
        <dbReference type="ChEBI" id="CHEBI:15377"/>
        <dbReference type="ChEBI" id="CHEBI:15378"/>
        <dbReference type="ChEBI" id="CHEBI:16452"/>
        <dbReference type="ChEBI" id="CHEBI:16947"/>
        <dbReference type="ChEBI" id="CHEBI:57287"/>
        <dbReference type="ChEBI" id="CHEBI:57288"/>
        <dbReference type="EC" id="2.3.3.16"/>
    </reaction>
</comment>
<dbReference type="Gene3D" id="1.10.230.10">
    <property type="entry name" value="Cytochrome P450-Terp, domain 2"/>
    <property type="match status" value="1"/>
</dbReference>
<dbReference type="PANTHER" id="PTHR42871">
    <property type="entry name" value="CITRATE SYNTHASE"/>
    <property type="match status" value="1"/>
</dbReference>
<sequence length="444" mass="49420">MAEEANTSKQDAHTGGAGVLHVDGQQVELPRFTSTVGSDGLGIAKVLSTTGDVTYDPGFANTAACESSVTYIDGDNGILRYRGYPIEQLARHSSFLEVAYLLIYGELPDAATLEAFLRRIQRHRLLHEDFKAFFTAFPHDGHPMAILQAGVAGLATYYEDTLDPHDLEKLDRALVLLLAKMPTMISYIAKRAAGLPLLYPDSQRGYTEDFIRMTFGMPYQAYDIDPALVRALDMLLILHADHEQNCSTSTVRLVGSSDANLYASVASGIGALAGPKHGGANEAVLRMLNDIVDRGISVQEYVDKVKNKEDGVRLMGFGHRVYKSYDPRAAIVKDSAHDVLTRLGKNDQKLDIAMELEEIALNDEYFVQRRLYPNVDFYTGLIYSAMGFPTKMFTPLFALGRLPGWIAQYREMIIDPQTRIGRPRQVYIGEVERDYVPLRARKRS</sequence>
<dbReference type="FunFam" id="1.10.230.10:FF:000002">
    <property type="entry name" value="Citrate synthase"/>
    <property type="match status" value="1"/>
</dbReference>
<evidence type="ECO:0000256" key="6">
    <source>
        <dbReference type="NCBIfam" id="TIGR01798"/>
    </source>
</evidence>
<dbReference type="Gene3D" id="2.20.28.60">
    <property type="match status" value="1"/>
</dbReference>
<evidence type="ECO:0000256" key="9">
    <source>
        <dbReference type="RuleBase" id="RU003370"/>
    </source>
</evidence>
<evidence type="ECO:0000256" key="5">
    <source>
        <dbReference type="ARBA" id="ARBA00049288"/>
    </source>
</evidence>
<reference evidence="11 12" key="1">
    <citation type="submission" date="2019-08" db="EMBL/GenBank/DDBJ databases">
        <title>In-depth cultivation of the pig gut microbiome towards novel bacterial diversity and tailored functional studies.</title>
        <authorList>
            <person name="Wylensek D."/>
            <person name="Hitch T.C.A."/>
            <person name="Clavel T."/>
        </authorList>
    </citation>
    <scope>NUCLEOTIDE SEQUENCE [LARGE SCALE GENOMIC DNA]</scope>
    <source>
        <strain evidence="11 12">WB03_NA08</strain>
    </source>
</reference>
<dbReference type="GO" id="GO:0036440">
    <property type="term" value="F:citrate synthase activity"/>
    <property type="evidence" value="ECO:0007669"/>
    <property type="project" value="UniProtKB-EC"/>
</dbReference>
<evidence type="ECO:0000313" key="11">
    <source>
        <dbReference type="EMBL" id="MSS83448.1"/>
    </source>
</evidence>
<dbReference type="CDD" id="cd06114">
    <property type="entry name" value="EcCS_like"/>
    <property type="match status" value="1"/>
</dbReference>
<dbReference type="Pfam" id="PF00285">
    <property type="entry name" value="Citrate_synt"/>
    <property type="match status" value="1"/>
</dbReference>
<keyword evidence="11" id="KW-0012">Acyltransferase</keyword>
<dbReference type="SUPFAM" id="SSF48256">
    <property type="entry name" value="Citrate synthase"/>
    <property type="match status" value="1"/>
</dbReference>
<dbReference type="Gene3D" id="1.10.580.10">
    <property type="entry name" value="Citrate Synthase, domain 1"/>
    <property type="match status" value="1"/>
</dbReference>
<dbReference type="InterPro" id="IPR016142">
    <property type="entry name" value="Citrate_synth-like_lrg_a-sub"/>
</dbReference>
<name>A0A6N7W5N8_9ACTO</name>
<dbReference type="PANTHER" id="PTHR42871:SF1">
    <property type="entry name" value="CITRATE SYNTHASE"/>
    <property type="match status" value="1"/>
</dbReference>
<dbReference type="PROSITE" id="PS00480">
    <property type="entry name" value="CITRATE_SYNTHASE"/>
    <property type="match status" value="1"/>
</dbReference>
<comment type="caution">
    <text evidence="11">The sequence shown here is derived from an EMBL/GenBank/DDBJ whole genome shotgun (WGS) entry which is preliminary data.</text>
</comment>
<dbReference type="EMBL" id="VULO01000001">
    <property type="protein sequence ID" value="MSS83448.1"/>
    <property type="molecule type" value="Genomic_DNA"/>
</dbReference>
<evidence type="ECO:0000256" key="7">
    <source>
        <dbReference type="PIRNR" id="PIRNR001369"/>
    </source>
</evidence>
<evidence type="ECO:0000256" key="10">
    <source>
        <dbReference type="RuleBase" id="RU003406"/>
    </source>
</evidence>
<dbReference type="UniPathway" id="UPA00223">
    <property type="reaction ID" value="UER00717"/>
</dbReference>
<dbReference type="PRINTS" id="PR00143">
    <property type="entry name" value="CITRTSNTHASE"/>
</dbReference>
<accession>A0A6N7W5N8</accession>
<keyword evidence="4 7" id="KW-0808">Transferase</keyword>
<dbReference type="InterPro" id="IPR010953">
    <property type="entry name" value="Citrate_synthase_typ-I"/>
</dbReference>
<dbReference type="InterPro" id="IPR036969">
    <property type="entry name" value="Citrate_synthase_sf"/>
</dbReference>
<feature type="active site" evidence="8">
    <location>
        <position position="319"/>
    </location>
</feature>
<dbReference type="NCBIfam" id="NF004126">
    <property type="entry name" value="PRK05614.1"/>
    <property type="match status" value="1"/>
</dbReference>
<dbReference type="PIRSF" id="PIRSF001369">
    <property type="entry name" value="Citrate_synth"/>
    <property type="match status" value="1"/>
</dbReference>
<evidence type="ECO:0000256" key="3">
    <source>
        <dbReference type="ARBA" id="ARBA00022532"/>
    </source>
</evidence>
<proteinExistence type="inferred from homology"/>
<comment type="similarity">
    <text evidence="2 7 10">Belongs to the citrate synthase family.</text>
</comment>
<dbReference type="NCBIfam" id="TIGR01798">
    <property type="entry name" value="cit_synth_I"/>
    <property type="match status" value="1"/>
</dbReference>
<dbReference type="InterPro" id="IPR024176">
    <property type="entry name" value="Citrate_synthase_bac-typ"/>
</dbReference>
<organism evidence="11 12">
    <name type="scientific">Scrofimicrobium canadense</name>
    <dbReference type="NCBI Taxonomy" id="2652290"/>
    <lineage>
        <taxon>Bacteria</taxon>
        <taxon>Bacillati</taxon>
        <taxon>Actinomycetota</taxon>
        <taxon>Actinomycetes</taxon>
        <taxon>Actinomycetales</taxon>
        <taxon>Actinomycetaceae</taxon>
        <taxon>Scrofimicrobium</taxon>
    </lineage>
</organism>
<dbReference type="Proteomes" id="UP000470875">
    <property type="component" value="Unassembled WGS sequence"/>
</dbReference>
<dbReference type="InterPro" id="IPR002020">
    <property type="entry name" value="Citrate_synthase"/>
</dbReference>
<comment type="pathway">
    <text evidence="1 9">Carbohydrate metabolism; tricarboxylic acid cycle; isocitrate from oxaloacetate: step 1/2.</text>
</comment>
<dbReference type="RefSeq" id="WP_154542850.1">
    <property type="nucleotide sequence ID" value="NZ_VULO01000001.1"/>
</dbReference>
<dbReference type="GO" id="GO:0006099">
    <property type="term" value="P:tricarboxylic acid cycle"/>
    <property type="evidence" value="ECO:0007669"/>
    <property type="project" value="UniProtKB-UniRule"/>
</dbReference>
<evidence type="ECO:0000256" key="1">
    <source>
        <dbReference type="ARBA" id="ARBA00004751"/>
    </source>
</evidence>
<dbReference type="GO" id="GO:0005737">
    <property type="term" value="C:cytoplasm"/>
    <property type="evidence" value="ECO:0007669"/>
    <property type="project" value="InterPro"/>
</dbReference>
<gene>
    <name evidence="11" type="ORF">FYJ24_01440</name>
</gene>
<evidence type="ECO:0000256" key="4">
    <source>
        <dbReference type="ARBA" id="ARBA00022679"/>
    </source>
</evidence>
<evidence type="ECO:0000313" key="12">
    <source>
        <dbReference type="Proteomes" id="UP000470875"/>
    </source>
</evidence>
<evidence type="ECO:0000256" key="8">
    <source>
        <dbReference type="PIRSR" id="PIRSR001369-1"/>
    </source>
</evidence>
<keyword evidence="3 9" id="KW-0816">Tricarboxylic acid cycle</keyword>
<protein>
    <recommendedName>
        <fullName evidence="6 7">Citrate synthase</fullName>
    </recommendedName>
</protein>
<dbReference type="AlphaFoldDB" id="A0A6N7W5N8"/>